<dbReference type="PANTHER" id="PTHR33279:SF6">
    <property type="entry name" value="SULFUR CARRIER PROTEIN YEDF-RELATED"/>
    <property type="match status" value="1"/>
</dbReference>
<dbReference type="AlphaFoldDB" id="A0A6N3DZQ8"/>
<dbReference type="PANTHER" id="PTHR33279">
    <property type="entry name" value="SULFUR CARRIER PROTEIN YEDF-RELATED"/>
    <property type="match status" value="1"/>
</dbReference>
<gene>
    <name evidence="3" type="primary">tusA_1</name>
    <name evidence="3" type="ORF">ELLFYP34_03203</name>
</gene>
<accession>A0A6N3DZQ8</accession>
<comment type="similarity">
    <text evidence="1">Belongs to the sulfur carrier protein TusA family.</text>
</comment>
<dbReference type="Gene3D" id="3.30.110.40">
    <property type="entry name" value="TusA-like domain"/>
    <property type="match status" value="1"/>
</dbReference>
<reference evidence="3" key="1">
    <citation type="submission" date="2019-11" db="EMBL/GenBank/DDBJ databases">
        <authorList>
            <person name="Feng L."/>
        </authorList>
    </citation>
    <scope>NUCLEOTIDE SEQUENCE</scope>
    <source>
        <strain evidence="3">ElimosumLFYP34</strain>
    </source>
</reference>
<evidence type="ECO:0000256" key="1">
    <source>
        <dbReference type="ARBA" id="ARBA00008984"/>
    </source>
</evidence>
<name>A0A6N3DZQ8_EUBLI</name>
<feature type="domain" description="UPF0033" evidence="2">
    <location>
        <begin position="4"/>
        <end position="28"/>
    </location>
</feature>
<keyword evidence="3" id="KW-0808">Transferase</keyword>
<evidence type="ECO:0000313" key="3">
    <source>
        <dbReference type="EMBL" id="VYU30957.1"/>
    </source>
</evidence>
<protein>
    <submittedName>
        <fullName evidence="3">Sulfurtransferase TusA</fullName>
        <ecNumber evidence="3">2.8.1.-</ecNumber>
    </submittedName>
</protein>
<organism evidence="3">
    <name type="scientific">Eubacterium limosum</name>
    <dbReference type="NCBI Taxonomy" id="1736"/>
    <lineage>
        <taxon>Bacteria</taxon>
        <taxon>Bacillati</taxon>
        <taxon>Bacillota</taxon>
        <taxon>Clostridia</taxon>
        <taxon>Eubacteriales</taxon>
        <taxon>Eubacteriaceae</taxon>
        <taxon>Eubacterium</taxon>
    </lineage>
</organism>
<dbReference type="InterPro" id="IPR036868">
    <property type="entry name" value="TusA-like_sf"/>
</dbReference>
<dbReference type="CDD" id="cd00291">
    <property type="entry name" value="SirA_YedF_YeeD"/>
    <property type="match status" value="1"/>
</dbReference>
<dbReference type="SUPFAM" id="SSF64307">
    <property type="entry name" value="SirA-like"/>
    <property type="match status" value="1"/>
</dbReference>
<dbReference type="InterPro" id="IPR001455">
    <property type="entry name" value="TusA-like"/>
</dbReference>
<dbReference type="Pfam" id="PF01206">
    <property type="entry name" value="TusA"/>
    <property type="match status" value="1"/>
</dbReference>
<evidence type="ECO:0000259" key="2">
    <source>
        <dbReference type="PROSITE" id="PS01148"/>
    </source>
</evidence>
<dbReference type="EC" id="2.8.1.-" evidence="3"/>
<proteinExistence type="inferred from homology"/>
<dbReference type="PROSITE" id="PS01148">
    <property type="entry name" value="UPF0033"/>
    <property type="match status" value="1"/>
</dbReference>
<sequence length="71" mass="8064">MKKIDCLGDMCPVPVMKLQRETRKMKPGERVLLITDHSCTVKSVREFCAGMQMACVCDEVMNGVWEITVSR</sequence>
<dbReference type="EMBL" id="CACRTR010000009">
    <property type="protein sequence ID" value="VYU30957.1"/>
    <property type="molecule type" value="Genomic_DNA"/>
</dbReference>
<dbReference type="GO" id="GO:0016740">
    <property type="term" value="F:transferase activity"/>
    <property type="evidence" value="ECO:0007669"/>
    <property type="project" value="UniProtKB-KW"/>
</dbReference>